<comment type="subunit">
    <text evidence="5">The basal body constitutes a major portion of the flagellar organelle and consists of four rings (L,P,S, and M) mounted on a central rod.</text>
</comment>
<dbReference type="GO" id="GO:0009428">
    <property type="term" value="C:bacterial-type flagellum basal body, distal rod, P ring"/>
    <property type="evidence" value="ECO:0007669"/>
    <property type="project" value="InterPro"/>
</dbReference>
<evidence type="ECO:0000313" key="6">
    <source>
        <dbReference type="EMBL" id="SFM47215.1"/>
    </source>
</evidence>
<comment type="function">
    <text evidence="1 5">Assembles around the rod to form the L-ring and probably protects the motor/basal body from shearing forces during rotation.</text>
</comment>
<dbReference type="Proteomes" id="UP000199611">
    <property type="component" value="Unassembled WGS sequence"/>
</dbReference>
<dbReference type="NCBIfam" id="NF003676">
    <property type="entry name" value="PRK05303.1"/>
    <property type="match status" value="1"/>
</dbReference>
<evidence type="ECO:0000256" key="5">
    <source>
        <dbReference type="HAMAP-Rule" id="MF_00416"/>
    </source>
</evidence>
<dbReference type="HAMAP" id="MF_00416">
    <property type="entry name" value="FlgI"/>
    <property type="match status" value="1"/>
</dbReference>
<reference evidence="6 7" key="1">
    <citation type="submission" date="2016-10" db="EMBL/GenBank/DDBJ databases">
        <authorList>
            <person name="de Groot N.N."/>
        </authorList>
    </citation>
    <scope>NUCLEOTIDE SEQUENCE [LARGE SCALE GENOMIC DNA]</scope>
    <source>
        <strain evidence="6 7">DSM 9990</strain>
    </source>
</reference>
<dbReference type="GO" id="GO:0071973">
    <property type="term" value="P:bacterial-type flagellum-dependent cell motility"/>
    <property type="evidence" value="ECO:0007669"/>
    <property type="project" value="InterPro"/>
</dbReference>
<dbReference type="EMBL" id="FOUU01000001">
    <property type="protein sequence ID" value="SFM47215.1"/>
    <property type="molecule type" value="Genomic_DNA"/>
</dbReference>
<keyword evidence="6" id="KW-0282">Flagellum</keyword>
<dbReference type="OrthoDB" id="9786431at2"/>
<evidence type="ECO:0000313" key="7">
    <source>
        <dbReference type="Proteomes" id="UP000199611"/>
    </source>
</evidence>
<dbReference type="STRING" id="39841.SAMN05660836_00396"/>
<dbReference type="RefSeq" id="WP_093393083.1">
    <property type="nucleotide sequence ID" value="NZ_FOUU01000001.1"/>
</dbReference>
<gene>
    <name evidence="5" type="primary">flgI</name>
    <name evidence="6" type="ORF">SAMN05660836_00396</name>
</gene>
<keyword evidence="6" id="KW-0969">Cilium</keyword>
<evidence type="ECO:0000256" key="1">
    <source>
        <dbReference type="ARBA" id="ARBA00002591"/>
    </source>
</evidence>
<dbReference type="PANTHER" id="PTHR30381:SF0">
    <property type="entry name" value="FLAGELLAR P-RING PROTEIN"/>
    <property type="match status" value="1"/>
</dbReference>
<accession>A0A1I4R4Z5</accession>
<dbReference type="GO" id="GO:0030288">
    <property type="term" value="C:outer membrane-bounded periplasmic space"/>
    <property type="evidence" value="ECO:0007669"/>
    <property type="project" value="InterPro"/>
</dbReference>
<dbReference type="PANTHER" id="PTHR30381">
    <property type="entry name" value="FLAGELLAR P-RING PERIPLASMIC PROTEIN FLGI"/>
    <property type="match status" value="1"/>
</dbReference>
<name>A0A1I4R4Z5_9BACT</name>
<evidence type="ECO:0000256" key="3">
    <source>
        <dbReference type="ARBA" id="ARBA00022729"/>
    </source>
</evidence>
<dbReference type="GO" id="GO:0005198">
    <property type="term" value="F:structural molecule activity"/>
    <property type="evidence" value="ECO:0007669"/>
    <property type="project" value="InterPro"/>
</dbReference>
<dbReference type="Pfam" id="PF02119">
    <property type="entry name" value="FlgI"/>
    <property type="match status" value="1"/>
</dbReference>
<dbReference type="AlphaFoldDB" id="A0A1I4R4Z5"/>
<comment type="subcellular location">
    <subcellularLocation>
        <location evidence="2 5">Bacterial flagellum basal body</location>
    </subcellularLocation>
</comment>
<keyword evidence="4 5" id="KW-0975">Bacterial flagellum</keyword>
<proteinExistence type="inferred from homology"/>
<dbReference type="InterPro" id="IPR001782">
    <property type="entry name" value="Flag_FlgI"/>
</dbReference>
<keyword evidence="3" id="KW-0732">Signal</keyword>
<keyword evidence="7" id="KW-1185">Reference proteome</keyword>
<organism evidence="6 7">
    <name type="scientific">Thermodesulforhabdus norvegica</name>
    <dbReference type="NCBI Taxonomy" id="39841"/>
    <lineage>
        <taxon>Bacteria</taxon>
        <taxon>Pseudomonadati</taxon>
        <taxon>Thermodesulfobacteriota</taxon>
        <taxon>Syntrophobacteria</taxon>
        <taxon>Syntrophobacterales</taxon>
        <taxon>Thermodesulforhabdaceae</taxon>
        <taxon>Thermodesulforhabdus</taxon>
    </lineage>
</organism>
<evidence type="ECO:0000256" key="2">
    <source>
        <dbReference type="ARBA" id="ARBA00004117"/>
    </source>
</evidence>
<protein>
    <recommendedName>
        <fullName evidence="5">Flagellar P-ring protein</fullName>
    </recommendedName>
    <alternativeName>
        <fullName evidence="5">Basal body P-ring protein</fullName>
    </alternativeName>
</protein>
<comment type="similarity">
    <text evidence="5">Belongs to the FlgI family.</text>
</comment>
<sequence length="365" mass="38119">MSRLLSLILVTAFLVMAELSSGARIKDIAYFVGNRPNLLIGYGLVVGLNGTGDKDKTEFTVSTLANLLDNMGINVDPEQVKVKNVAAVMVTARLPAFARVGSKIDVQVSSIGDAKSLAGGTLLMTPLQGPDGEIYAVAQGPVTIGGFAAGGAAAQVQQNHPTVGYIANGAIVEKEVPVDYSGLNRLDLIIRDPDFTTAYHISEAINVVFGNGTASPKDAGTVTVSIPPKWASNIVGFISKVESLEVIPDYIAKVVINERTGTIVMGENVRISPVAVAHGNLTVSITERPYVSQPLPFAPGETVVVPRTEVEVKEEKAHLAVVGGGVTIGQVVEGLNALGATPRDLINILQAIKAAGALHADLEIM</sequence>
<evidence type="ECO:0000256" key="4">
    <source>
        <dbReference type="ARBA" id="ARBA00023143"/>
    </source>
</evidence>
<dbReference type="PRINTS" id="PR01010">
    <property type="entry name" value="FLGPRINGFLGI"/>
</dbReference>
<keyword evidence="6" id="KW-0966">Cell projection</keyword>